<organism evidence="1">
    <name type="scientific">mine drainage metagenome</name>
    <dbReference type="NCBI Taxonomy" id="410659"/>
    <lineage>
        <taxon>unclassified sequences</taxon>
        <taxon>metagenomes</taxon>
        <taxon>ecological metagenomes</taxon>
    </lineage>
</organism>
<gene>
    <name evidence="1" type="ORF">B2A_08679</name>
</gene>
<reference evidence="1" key="1">
    <citation type="submission" date="2013-08" db="EMBL/GenBank/DDBJ databases">
        <authorList>
            <person name="Mendez C."/>
            <person name="Richter M."/>
            <person name="Ferrer M."/>
            <person name="Sanchez J."/>
        </authorList>
    </citation>
    <scope>NUCLEOTIDE SEQUENCE</scope>
</reference>
<reference evidence="1" key="2">
    <citation type="journal article" date="2014" name="ISME J.">
        <title>Microbial stratification in low pH oxic and suboxic macroscopic growths along an acid mine drainage.</title>
        <authorList>
            <person name="Mendez-Garcia C."/>
            <person name="Mesa V."/>
            <person name="Sprenger R.R."/>
            <person name="Richter M."/>
            <person name="Diez M.S."/>
            <person name="Solano J."/>
            <person name="Bargiela R."/>
            <person name="Golyshina O.V."/>
            <person name="Manteca A."/>
            <person name="Ramos J.L."/>
            <person name="Gallego J.R."/>
            <person name="Llorente I."/>
            <person name="Martins Dos Santos V.A."/>
            <person name="Jensen O.N."/>
            <person name="Pelaez A.I."/>
            <person name="Sanchez J."/>
            <person name="Ferrer M."/>
        </authorList>
    </citation>
    <scope>NUCLEOTIDE SEQUENCE</scope>
</reference>
<dbReference type="AlphaFoldDB" id="T1AXT6"/>
<comment type="caution">
    <text evidence="1">The sequence shown here is derived from an EMBL/GenBank/DDBJ whole genome shotgun (WGS) entry which is preliminary data.</text>
</comment>
<sequence>MLGTGVERLVGEESDPVRHARIAGEARRLLLPGEMGEAFKVMALTRDFDEPLAGFALQDLRRSL</sequence>
<dbReference type="InterPro" id="IPR038375">
    <property type="entry name" value="NDUFAF7_sf"/>
</dbReference>
<proteinExistence type="predicted"/>
<protein>
    <submittedName>
        <fullName evidence="1">Uncharacterized protein</fullName>
    </submittedName>
</protein>
<name>T1AXT6_9ZZZZ</name>
<evidence type="ECO:0000313" key="1">
    <source>
        <dbReference type="EMBL" id="EQD46900.1"/>
    </source>
</evidence>
<dbReference type="EMBL" id="AUZZ01006256">
    <property type="protein sequence ID" value="EQD46900.1"/>
    <property type="molecule type" value="Genomic_DNA"/>
</dbReference>
<dbReference type="Gene3D" id="3.40.50.12710">
    <property type="match status" value="1"/>
</dbReference>
<accession>T1AXT6</accession>